<reference evidence="4 5" key="1">
    <citation type="journal article" date="2021" name="Int. J. Syst. Evol. Microbiol.">
        <title>Steroidobacter gossypii sp. nov., isolated from soil of cotton cropping field.</title>
        <authorList>
            <person name="Huang R."/>
            <person name="Yang S."/>
            <person name="Zhen C."/>
            <person name="Liu W."/>
        </authorList>
    </citation>
    <scope>NUCLEOTIDE SEQUENCE [LARGE SCALE GENOMIC DNA]</scope>
    <source>
        <strain evidence="4 5">S1-65</strain>
    </source>
</reference>
<dbReference type="Pfam" id="PF01479">
    <property type="entry name" value="S4"/>
    <property type="match status" value="1"/>
</dbReference>
<evidence type="ECO:0000256" key="1">
    <source>
        <dbReference type="PROSITE-ProRule" id="PRU00182"/>
    </source>
</evidence>
<evidence type="ECO:0000313" key="5">
    <source>
        <dbReference type="Proteomes" id="UP000661077"/>
    </source>
</evidence>
<dbReference type="CDD" id="cd00165">
    <property type="entry name" value="S4"/>
    <property type="match status" value="1"/>
</dbReference>
<dbReference type="SMART" id="SM00363">
    <property type="entry name" value="S4"/>
    <property type="match status" value="1"/>
</dbReference>
<keyword evidence="5" id="KW-1185">Reference proteome</keyword>
<accession>A0ABS1X1R0</accession>
<evidence type="ECO:0000313" key="4">
    <source>
        <dbReference type="EMBL" id="MBM0107097.1"/>
    </source>
</evidence>
<dbReference type="Proteomes" id="UP000661077">
    <property type="component" value="Unassembled WGS sequence"/>
</dbReference>
<evidence type="ECO:0000256" key="2">
    <source>
        <dbReference type="SAM" id="MobiDB-lite"/>
    </source>
</evidence>
<dbReference type="RefSeq" id="WP_203169205.1">
    <property type="nucleotide sequence ID" value="NZ_JAEVLS010000004.1"/>
</dbReference>
<dbReference type="InterPro" id="IPR036986">
    <property type="entry name" value="S4_RNA-bd_sf"/>
</dbReference>
<name>A0ABS1X1R0_9GAMM</name>
<proteinExistence type="predicted"/>
<dbReference type="PROSITE" id="PS50889">
    <property type="entry name" value="S4"/>
    <property type="match status" value="1"/>
</dbReference>
<evidence type="ECO:0000259" key="3">
    <source>
        <dbReference type="SMART" id="SM00363"/>
    </source>
</evidence>
<feature type="region of interest" description="Disordered" evidence="2">
    <location>
        <begin position="95"/>
        <end position="126"/>
    </location>
</feature>
<organism evidence="4 5">
    <name type="scientific">Steroidobacter gossypii</name>
    <dbReference type="NCBI Taxonomy" id="2805490"/>
    <lineage>
        <taxon>Bacteria</taxon>
        <taxon>Pseudomonadati</taxon>
        <taxon>Pseudomonadota</taxon>
        <taxon>Gammaproteobacteria</taxon>
        <taxon>Steroidobacterales</taxon>
        <taxon>Steroidobacteraceae</taxon>
        <taxon>Steroidobacter</taxon>
    </lineage>
</organism>
<dbReference type="EMBL" id="JAEVLS010000004">
    <property type="protein sequence ID" value="MBM0107097.1"/>
    <property type="molecule type" value="Genomic_DNA"/>
</dbReference>
<dbReference type="SUPFAM" id="SSF55174">
    <property type="entry name" value="Alpha-L RNA-binding motif"/>
    <property type="match status" value="1"/>
</dbReference>
<sequence>MSDESAGLRIDKWLWFVRLFKSRSQATEAVAGGLVHVNGDRVKPSRVVHVDDRLHITKDETRLEVIVRGMPVRRGPAPEARLHYTETEDSIAAREKQRERRLAVAPAPEGRPDKHARRVLRDLRRG</sequence>
<dbReference type="InterPro" id="IPR002942">
    <property type="entry name" value="S4_RNA-bd"/>
</dbReference>
<keyword evidence="1" id="KW-0694">RNA-binding</keyword>
<comment type="caution">
    <text evidence="4">The sequence shown here is derived from an EMBL/GenBank/DDBJ whole genome shotgun (WGS) entry which is preliminary data.</text>
</comment>
<dbReference type="Gene3D" id="3.10.290.10">
    <property type="entry name" value="RNA-binding S4 domain"/>
    <property type="match status" value="1"/>
</dbReference>
<gene>
    <name evidence="4" type="ORF">JM946_20370</name>
</gene>
<protein>
    <submittedName>
        <fullName evidence="4">RNA-binding S4 domain-containing protein</fullName>
    </submittedName>
</protein>
<feature type="domain" description="RNA-binding S4" evidence="3">
    <location>
        <begin position="8"/>
        <end position="71"/>
    </location>
</feature>